<dbReference type="PROSITE" id="PS51352">
    <property type="entry name" value="THIOREDOXIN_2"/>
    <property type="match status" value="1"/>
</dbReference>
<evidence type="ECO:0000259" key="7">
    <source>
        <dbReference type="PROSITE" id="PS51352"/>
    </source>
</evidence>
<dbReference type="InterPro" id="IPR036249">
    <property type="entry name" value="Thioredoxin-like_sf"/>
</dbReference>
<keyword evidence="2" id="KW-0732">Signal</keyword>
<evidence type="ECO:0000256" key="3">
    <source>
        <dbReference type="ARBA" id="ARBA00023002"/>
    </source>
</evidence>
<evidence type="ECO:0000256" key="6">
    <source>
        <dbReference type="SAM" id="MobiDB-lite"/>
    </source>
</evidence>
<keyword evidence="5" id="KW-0676">Redox-active center</keyword>
<dbReference type="GO" id="GO:0016853">
    <property type="term" value="F:isomerase activity"/>
    <property type="evidence" value="ECO:0007669"/>
    <property type="project" value="UniProtKB-KW"/>
</dbReference>
<evidence type="ECO:0000256" key="1">
    <source>
        <dbReference type="ARBA" id="ARBA00005791"/>
    </source>
</evidence>
<name>A0A2W4XD97_9CYAN</name>
<keyword evidence="4" id="KW-1015">Disulfide bond</keyword>
<dbReference type="PANTHER" id="PTHR13887">
    <property type="entry name" value="GLUTATHIONE S-TRANSFERASE KAPPA"/>
    <property type="match status" value="1"/>
</dbReference>
<evidence type="ECO:0000313" key="8">
    <source>
        <dbReference type="EMBL" id="PZO55200.1"/>
    </source>
</evidence>
<dbReference type="AlphaFoldDB" id="A0A2W4XD97"/>
<accession>A0A2W4XD97</accession>
<organism evidence="8 9">
    <name type="scientific">Phormidesmis priestleyi</name>
    <dbReference type="NCBI Taxonomy" id="268141"/>
    <lineage>
        <taxon>Bacteria</taxon>
        <taxon>Bacillati</taxon>
        <taxon>Cyanobacteriota</taxon>
        <taxon>Cyanophyceae</taxon>
        <taxon>Leptolyngbyales</taxon>
        <taxon>Leptolyngbyaceae</taxon>
        <taxon>Phormidesmis</taxon>
    </lineage>
</organism>
<dbReference type="InterPro" id="IPR013766">
    <property type="entry name" value="Thioredoxin_domain"/>
</dbReference>
<feature type="region of interest" description="Disordered" evidence="6">
    <location>
        <begin position="1"/>
        <end position="31"/>
    </location>
</feature>
<evidence type="ECO:0000313" key="9">
    <source>
        <dbReference type="Proteomes" id="UP000249794"/>
    </source>
</evidence>
<feature type="domain" description="Thioredoxin" evidence="7">
    <location>
        <begin position="10"/>
        <end position="217"/>
    </location>
</feature>
<dbReference type="GO" id="GO:0016491">
    <property type="term" value="F:oxidoreductase activity"/>
    <property type="evidence" value="ECO:0007669"/>
    <property type="project" value="UniProtKB-KW"/>
</dbReference>
<dbReference type="Gene3D" id="3.40.30.10">
    <property type="entry name" value="Glutaredoxin"/>
    <property type="match status" value="1"/>
</dbReference>
<reference evidence="9" key="1">
    <citation type="submission" date="2018-04" db="EMBL/GenBank/DDBJ databases">
        <authorList>
            <person name="Cornet L."/>
        </authorList>
    </citation>
    <scope>NUCLEOTIDE SEQUENCE [LARGE SCALE GENOMIC DNA]</scope>
</reference>
<dbReference type="EMBL" id="QBMP01000104">
    <property type="protein sequence ID" value="PZO55200.1"/>
    <property type="molecule type" value="Genomic_DNA"/>
</dbReference>
<dbReference type="Pfam" id="PF13462">
    <property type="entry name" value="Thioredoxin_4"/>
    <property type="match status" value="1"/>
</dbReference>
<proteinExistence type="inferred from homology"/>
<reference evidence="8 9" key="2">
    <citation type="submission" date="2018-06" db="EMBL/GenBank/DDBJ databases">
        <title>Metagenomic assembly of (sub)arctic Cyanobacteria and their associated microbiome from non-axenic cultures.</title>
        <authorList>
            <person name="Baurain D."/>
        </authorList>
    </citation>
    <scope>NUCLEOTIDE SEQUENCE [LARGE SCALE GENOMIC DNA]</scope>
    <source>
        <strain evidence="8">ULC027bin1</strain>
    </source>
</reference>
<evidence type="ECO:0000256" key="5">
    <source>
        <dbReference type="ARBA" id="ARBA00023284"/>
    </source>
</evidence>
<protein>
    <submittedName>
        <fullName evidence="8">Protein-disulfide isomerase</fullName>
    </submittedName>
</protein>
<evidence type="ECO:0000256" key="2">
    <source>
        <dbReference type="ARBA" id="ARBA00022729"/>
    </source>
</evidence>
<evidence type="ECO:0000256" key="4">
    <source>
        <dbReference type="ARBA" id="ARBA00023157"/>
    </source>
</evidence>
<dbReference type="PANTHER" id="PTHR13887:SF14">
    <property type="entry name" value="DISULFIDE BOND FORMATION PROTEIN D"/>
    <property type="match status" value="1"/>
</dbReference>
<gene>
    <name evidence="8" type="ORF">DCF15_11035</name>
</gene>
<dbReference type="Proteomes" id="UP000249794">
    <property type="component" value="Unassembled WGS sequence"/>
</dbReference>
<sequence length="222" mass="24390">MAEPSQEIAPAAADEAPQPSDAATEQADRAEFEAQMAQVKSVIDSMDRPELIGTSPTKGPLDAKIVLIKFSDFQCPYCAIAAADMKSFTKGHTDDVLYVYKQFPLTRIHDQAMPAAKAAWAAAQQNQFWLYHDGLFAYQDQLGEAYYVFLAEQIGLDMEQFERDRNSPEAEAAINKDIALGEAFGIRGTPTFIMNELLIPGGAPLTFFEEAVRQFKASADAP</sequence>
<comment type="similarity">
    <text evidence="1">Belongs to the thioredoxin family. DsbA subfamily.</text>
</comment>
<dbReference type="SUPFAM" id="SSF52833">
    <property type="entry name" value="Thioredoxin-like"/>
    <property type="match status" value="1"/>
</dbReference>
<dbReference type="InterPro" id="IPR012336">
    <property type="entry name" value="Thioredoxin-like_fold"/>
</dbReference>
<keyword evidence="8" id="KW-0413">Isomerase</keyword>
<comment type="caution">
    <text evidence="8">The sequence shown here is derived from an EMBL/GenBank/DDBJ whole genome shotgun (WGS) entry which is preliminary data.</text>
</comment>
<keyword evidence="3" id="KW-0560">Oxidoreductase</keyword>